<dbReference type="InterPro" id="IPR017039">
    <property type="entry name" value="Virul_fac_BrkB"/>
</dbReference>
<proteinExistence type="predicted"/>
<reference evidence="9" key="1">
    <citation type="submission" date="2018-06" db="EMBL/GenBank/DDBJ databases">
        <authorList>
            <person name="Khan S.A."/>
        </authorList>
    </citation>
    <scope>NUCLEOTIDE SEQUENCE [LARGE SCALE GENOMIC DNA]</scope>
    <source>
        <strain evidence="9">DB-1506</strain>
    </source>
</reference>
<name>A0A327M856_9PROT</name>
<dbReference type="NCBIfam" id="TIGR00765">
    <property type="entry name" value="yihY_not_rbn"/>
    <property type="match status" value="1"/>
</dbReference>
<evidence type="ECO:0000256" key="5">
    <source>
        <dbReference type="ARBA" id="ARBA00023136"/>
    </source>
</evidence>
<evidence type="ECO:0000313" key="8">
    <source>
        <dbReference type="EMBL" id="RAI58502.1"/>
    </source>
</evidence>
<dbReference type="OrthoDB" id="9797028at2"/>
<feature type="transmembrane region" description="Helical" evidence="7">
    <location>
        <begin position="139"/>
        <end position="162"/>
    </location>
</feature>
<keyword evidence="3 7" id="KW-0812">Transmembrane</keyword>
<comment type="subcellular location">
    <subcellularLocation>
        <location evidence="1">Cell membrane</location>
        <topology evidence="1">Multi-pass membrane protein</topology>
    </subcellularLocation>
</comment>
<evidence type="ECO:0000256" key="4">
    <source>
        <dbReference type="ARBA" id="ARBA00022989"/>
    </source>
</evidence>
<evidence type="ECO:0000256" key="7">
    <source>
        <dbReference type="SAM" id="Phobius"/>
    </source>
</evidence>
<feature type="transmembrane region" description="Helical" evidence="7">
    <location>
        <begin position="238"/>
        <end position="256"/>
    </location>
</feature>
<protein>
    <submittedName>
        <fullName evidence="8">YihY/virulence factor BrkB family protein</fullName>
    </submittedName>
</protein>
<accession>A0A327M856</accession>
<feature type="transmembrane region" description="Helical" evidence="7">
    <location>
        <begin position="182"/>
        <end position="200"/>
    </location>
</feature>
<evidence type="ECO:0000256" key="1">
    <source>
        <dbReference type="ARBA" id="ARBA00004651"/>
    </source>
</evidence>
<dbReference type="PIRSF" id="PIRSF035875">
    <property type="entry name" value="RNase_BN"/>
    <property type="match status" value="1"/>
</dbReference>
<feature type="transmembrane region" description="Helical" evidence="7">
    <location>
        <begin position="27"/>
        <end position="50"/>
    </location>
</feature>
<dbReference type="Proteomes" id="UP000249065">
    <property type="component" value="Unassembled WGS sequence"/>
</dbReference>
<sequence length="328" mass="34847">MQRLWDLIRGTVEGYIADDAMSRGAAIAYYTFFSLAPLLVIAIAIAGLFFGSQAVEGAVAQHLEEMMGETGAQVVEGLIRSAADRQQGQIAAVIGIVVLLVTASSVFSEVQAALNVIWRAPPVERDTLLHLVRNKLVSIALVLGTGVLLLGSIIATAVLAAITSWATELVPETGELIGLANFGLSFLLTACVFAGVYKALPNRHIGWRDVGIGSLVTAFLFTIGKWMIGLYIGTSGITSTYGAAGALMAVLIWIYYSAQIFLLGAEFTKVWAGVQGNEEAREALAAGPINPCRPRRHERPKGERPSMAPAVGAAALTTVALTLLKRRR</sequence>
<gene>
    <name evidence="8" type="ORF">DOO78_13580</name>
</gene>
<organism evidence="8 9">
    <name type="scientific">Roseicella frigidaeris</name>
    <dbReference type="NCBI Taxonomy" id="2230885"/>
    <lineage>
        <taxon>Bacteria</taxon>
        <taxon>Pseudomonadati</taxon>
        <taxon>Pseudomonadota</taxon>
        <taxon>Alphaproteobacteria</taxon>
        <taxon>Acetobacterales</taxon>
        <taxon>Roseomonadaceae</taxon>
        <taxon>Roseicella</taxon>
    </lineage>
</organism>
<dbReference type="EMBL" id="QLIX01000009">
    <property type="protein sequence ID" value="RAI58502.1"/>
    <property type="molecule type" value="Genomic_DNA"/>
</dbReference>
<dbReference type="PANTHER" id="PTHR30213:SF1">
    <property type="entry name" value="INNER MEMBRANE PROTEIN YHJD"/>
    <property type="match status" value="1"/>
</dbReference>
<feature type="region of interest" description="Disordered" evidence="6">
    <location>
        <begin position="288"/>
        <end position="308"/>
    </location>
</feature>
<keyword evidence="2" id="KW-1003">Cell membrane</keyword>
<feature type="transmembrane region" description="Helical" evidence="7">
    <location>
        <begin position="212"/>
        <end position="232"/>
    </location>
</feature>
<evidence type="ECO:0000256" key="2">
    <source>
        <dbReference type="ARBA" id="ARBA00022475"/>
    </source>
</evidence>
<comment type="caution">
    <text evidence="8">The sequence shown here is derived from an EMBL/GenBank/DDBJ whole genome shotgun (WGS) entry which is preliminary data.</text>
</comment>
<dbReference type="GO" id="GO:0005886">
    <property type="term" value="C:plasma membrane"/>
    <property type="evidence" value="ECO:0007669"/>
    <property type="project" value="UniProtKB-SubCell"/>
</dbReference>
<evidence type="ECO:0000256" key="6">
    <source>
        <dbReference type="SAM" id="MobiDB-lite"/>
    </source>
</evidence>
<keyword evidence="5 7" id="KW-0472">Membrane</keyword>
<evidence type="ECO:0000256" key="3">
    <source>
        <dbReference type="ARBA" id="ARBA00022692"/>
    </source>
</evidence>
<feature type="transmembrane region" description="Helical" evidence="7">
    <location>
        <begin position="90"/>
        <end position="118"/>
    </location>
</feature>
<dbReference type="AlphaFoldDB" id="A0A327M856"/>
<dbReference type="Pfam" id="PF03631">
    <property type="entry name" value="Virul_fac_BrkB"/>
    <property type="match status" value="1"/>
</dbReference>
<dbReference type="PANTHER" id="PTHR30213">
    <property type="entry name" value="INNER MEMBRANE PROTEIN YHJD"/>
    <property type="match status" value="1"/>
</dbReference>
<keyword evidence="4 7" id="KW-1133">Transmembrane helix</keyword>
<keyword evidence="9" id="KW-1185">Reference proteome</keyword>
<evidence type="ECO:0000313" key="9">
    <source>
        <dbReference type="Proteomes" id="UP000249065"/>
    </source>
</evidence>